<comment type="similarity">
    <text evidence="1 3">Belongs to the short-chain dehydrogenases/reductases (SDR) family.</text>
</comment>
<evidence type="ECO:0000313" key="4">
    <source>
        <dbReference type="EMBL" id="KZV94287.1"/>
    </source>
</evidence>
<proteinExistence type="inferred from homology"/>
<evidence type="ECO:0000256" key="3">
    <source>
        <dbReference type="RuleBase" id="RU000363"/>
    </source>
</evidence>
<evidence type="ECO:0000313" key="5">
    <source>
        <dbReference type="Proteomes" id="UP000077266"/>
    </source>
</evidence>
<gene>
    <name evidence="4" type="ORF">EXIGLDRAFT_673169</name>
</gene>
<dbReference type="InParanoid" id="A0A165J3P4"/>
<sequence>MPQSFGFSTTSEEVVNAFADRVKGRIFLVTGPTPNGIGDYTLRALATAHPSTLLLLGRNPAKYTPVVDAVHAIDPNITVRVYGADLSSIASVREGAKAILSENERIDVLINSAGVMGLPLEYSVDGVEGHFATNHLGHFLLTNLLLPALKKSDEPRVVNVSSAGHRTGTGDYSDYNFRSREYTWELGYGQSKLANIHFSQALAKRGITSLAVHPGVIWGTSLSPTLSQDVLDELRDRLNSFNVKSKTPTQGASTSLVAALDPKGKEYNGSYMADCQVSPPLSDGVNKEGASEELWKLSEKLVGQEFAF</sequence>
<accession>A0A165J3P4</accession>
<reference evidence="4 5" key="1">
    <citation type="journal article" date="2016" name="Mol. Biol. Evol.">
        <title>Comparative Genomics of Early-Diverging Mushroom-Forming Fungi Provides Insights into the Origins of Lignocellulose Decay Capabilities.</title>
        <authorList>
            <person name="Nagy L.G."/>
            <person name="Riley R."/>
            <person name="Tritt A."/>
            <person name="Adam C."/>
            <person name="Daum C."/>
            <person name="Floudas D."/>
            <person name="Sun H."/>
            <person name="Yadav J.S."/>
            <person name="Pangilinan J."/>
            <person name="Larsson K.H."/>
            <person name="Matsuura K."/>
            <person name="Barry K."/>
            <person name="Labutti K."/>
            <person name="Kuo R."/>
            <person name="Ohm R.A."/>
            <person name="Bhattacharya S.S."/>
            <person name="Shirouzu T."/>
            <person name="Yoshinaga Y."/>
            <person name="Martin F.M."/>
            <person name="Grigoriev I.V."/>
            <person name="Hibbett D.S."/>
        </authorList>
    </citation>
    <scope>NUCLEOTIDE SEQUENCE [LARGE SCALE GENOMIC DNA]</scope>
    <source>
        <strain evidence="4 5">HHB12029</strain>
    </source>
</reference>
<dbReference type="InterPro" id="IPR002347">
    <property type="entry name" value="SDR_fam"/>
</dbReference>
<dbReference type="PANTHER" id="PTHR24320:SF283">
    <property type="entry name" value="RETINOL DEHYDROGENASE 11"/>
    <property type="match status" value="1"/>
</dbReference>
<dbReference type="PRINTS" id="PR00080">
    <property type="entry name" value="SDRFAMILY"/>
</dbReference>
<dbReference type="Gene3D" id="3.40.50.720">
    <property type="entry name" value="NAD(P)-binding Rossmann-like Domain"/>
    <property type="match status" value="1"/>
</dbReference>
<dbReference type="EMBL" id="KV425975">
    <property type="protein sequence ID" value="KZV94287.1"/>
    <property type="molecule type" value="Genomic_DNA"/>
</dbReference>
<dbReference type="Proteomes" id="UP000077266">
    <property type="component" value="Unassembled WGS sequence"/>
</dbReference>
<dbReference type="GO" id="GO:0016491">
    <property type="term" value="F:oxidoreductase activity"/>
    <property type="evidence" value="ECO:0007669"/>
    <property type="project" value="UniProtKB-KW"/>
</dbReference>
<keyword evidence="2" id="KW-0560">Oxidoreductase</keyword>
<evidence type="ECO:0000256" key="1">
    <source>
        <dbReference type="ARBA" id="ARBA00006484"/>
    </source>
</evidence>
<dbReference type="PANTHER" id="PTHR24320">
    <property type="entry name" value="RETINOL DEHYDROGENASE"/>
    <property type="match status" value="1"/>
</dbReference>
<dbReference type="Pfam" id="PF00106">
    <property type="entry name" value="adh_short"/>
    <property type="match status" value="1"/>
</dbReference>
<keyword evidence="5" id="KW-1185">Reference proteome</keyword>
<dbReference type="OrthoDB" id="191139at2759"/>
<dbReference type="SUPFAM" id="SSF51735">
    <property type="entry name" value="NAD(P)-binding Rossmann-fold domains"/>
    <property type="match status" value="1"/>
</dbReference>
<protein>
    <submittedName>
        <fullName evidence="4">NAD(P)-binding protein</fullName>
    </submittedName>
</protein>
<dbReference type="InterPro" id="IPR036291">
    <property type="entry name" value="NAD(P)-bd_dom_sf"/>
</dbReference>
<name>A0A165J3P4_EXIGL</name>
<dbReference type="AlphaFoldDB" id="A0A165J3P4"/>
<evidence type="ECO:0000256" key="2">
    <source>
        <dbReference type="ARBA" id="ARBA00023002"/>
    </source>
</evidence>
<organism evidence="4 5">
    <name type="scientific">Exidia glandulosa HHB12029</name>
    <dbReference type="NCBI Taxonomy" id="1314781"/>
    <lineage>
        <taxon>Eukaryota</taxon>
        <taxon>Fungi</taxon>
        <taxon>Dikarya</taxon>
        <taxon>Basidiomycota</taxon>
        <taxon>Agaricomycotina</taxon>
        <taxon>Agaricomycetes</taxon>
        <taxon>Auriculariales</taxon>
        <taxon>Exidiaceae</taxon>
        <taxon>Exidia</taxon>
    </lineage>
</organism>
<dbReference type="STRING" id="1314781.A0A165J3P4"/>